<evidence type="ECO:0000313" key="3">
    <source>
        <dbReference type="Proteomes" id="UP000017836"/>
    </source>
</evidence>
<dbReference type="EMBL" id="KI393888">
    <property type="protein sequence ID" value="ERN06601.1"/>
    <property type="molecule type" value="Genomic_DNA"/>
</dbReference>
<protein>
    <submittedName>
        <fullName evidence="2">Uncharacterized protein</fullName>
    </submittedName>
</protein>
<organism evidence="2 3">
    <name type="scientific">Amborella trichopoda</name>
    <dbReference type="NCBI Taxonomy" id="13333"/>
    <lineage>
        <taxon>Eukaryota</taxon>
        <taxon>Viridiplantae</taxon>
        <taxon>Streptophyta</taxon>
        <taxon>Embryophyta</taxon>
        <taxon>Tracheophyta</taxon>
        <taxon>Spermatophyta</taxon>
        <taxon>Magnoliopsida</taxon>
        <taxon>Amborellales</taxon>
        <taxon>Amborellaceae</taxon>
        <taxon>Amborella</taxon>
    </lineage>
</organism>
<feature type="region of interest" description="Disordered" evidence="1">
    <location>
        <begin position="1"/>
        <end position="20"/>
    </location>
</feature>
<accession>W1PG39</accession>
<evidence type="ECO:0000313" key="2">
    <source>
        <dbReference type="EMBL" id="ERN06601.1"/>
    </source>
</evidence>
<dbReference type="AlphaFoldDB" id="W1PG39"/>
<evidence type="ECO:0000256" key="1">
    <source>
        <dbReference type="SAM" id="MobiDB-lite"/>
    </source>
</evidence>
<keyword evidence="3" id="KW-1185">Reference proteome</keyword>
<proteinExistence type="predicted"/>
<feature type="region of interest" description="Disordered" evidence="1">
    <location>
        <begin position="37"/>
        <end position="86"/>
    </location>
</feature>
<dbReference type="HOGENOM" id="CLU_1909489_0_0_1"/>
<reference evidence="3" key="1">
    <citation type="journal article" date="2013" name="Science">
        <title>The Amborella genome and the evolution of flowering plants.</title>
        <authorList>
            <consortium name="Amborella Genome Project"/>
        </authorList>
    </citation>
    <scope>NUCLEOTIDE SEQUENCE [LARGE SCALE GENOMIC DNA]</scope>
</reference>
<dbReference type="Proteomes" id="UP000017836">
    <property type="component" value="Unassembled WGS sequence"/>
</dbReference>
<sequence>MAEAIPKQGSKKKRARKNKVVEVSEPVVVAALEVPRKSTRKRTMPSPTVPLVVPDASSGRVALPSRPKKHTKMRASPCPSHLSEAATPSIQETIVSQQAESTPPLVVKAEARPAERLVEPEIVQPLTLSPLSQ</sequence>
<feature type="compositionally biased region" description="Basic residues" evidence="1">
    <location>
        <begin position="9"/>
        <end position="18"/>
    </location>
</feature>
<dbReference type="Gramene" id="ERN06601">
    <property type="protein sequence ID" value="ERN06601"/>
    <property type="gene ID" value="AMTR_s00058p00155790"/>
</dbReference>
<name>W1PG39_AMBTC</name>
<gene>
    <name evidence="2" type="ORF">AMTR_s00058p00155790</name>
</gene>